<organism evidence="1 2">
    <name type="scientific">Rosa chinensis</name>
    <name type="common">China rose</name>
    <dbReference type="NCBI Taxonomy" id="74649"/>
    <lineage>
        <taxon>Eukaryota</taxon>
        <taxon>Viridiplantae</taxon>
        <taxon>Streptophyta</taxon>
        <taxon>Embryophyta</taxon>
        <taxon>Tracheophyta</taxon>
        <taxon>Spermatophyta</taxon>
        <taxon>Magnoliopsida</taxon>
        <taxon>eudicotyledons</taxon>
        <taxon>Gunneridae</taxon>
        <taxon>Pentapetalae</taxon>
        <taxon>rosids</taxon>
        <taxon>fabids</taxon>
        <taxon>Rosales</taxon>
        <taxon>Rosaceae</taxon>
        <taxon>Rosoideae</taxon>
        <taxon>Rosoideae incertae sedis</taxon>
        <taxon>Rosa</taxon>
    </lineage>
</organism>
<name>A0A2P6RJ85_ROSCH</name>
<dbReference type="Proteomes" id="UP000238479">
    <property type="component" value="Chromosome 2"/>
</dbReference>
<keyword evidence="2" id="KW-1185">Reference proteome</keyword>
<accession>A0A2P6RJ85</accession>
<proteinExistence type="predicted"/>
<dbReference type="PROSITE" id="PS51257">
    <property type="entry name" value="PROKAR_LIPOPROTEIN"/>
    <property type="match status" value="1"/>
</dbReference>
<dbReference type="Gramene" id="PRQ46500">
    <property type="protein sequence ID" value="PRQ46500"/>
    <property type="gene ID" value="RchiOBHm_Chr2g0089701"/>
</dbReference>
<protein>
    <submittedName>
        <fullName evidence="1">Uncharacterized protein</fullName>
    </submittedName>
</protein>
<dbReference type="AlphaFoldDB" id="A0A2P6RJ85"/>
<evidence type="ECO:0000313" key="2">
    <source>
        <dbReference type="Proteomes" id="UP000238479"/>
    </source>
</evidence>
<reference evidence="1 2" key="1">
    <citation type="journal article" date="2018" name="Nat. Genet.">
        <title>The Rosa genome provides new insights in the design of modern roses.</title>
        <authorList>
            <person name="Bendahmane M."/>
        </authorList>
    </citation>
    <scope>NUCLEOTIDE SEQUENCE [LARGE SCALE GENOMIC DNA]</scope>
    <source>
        <strain evidence="2">cv. Old Blush</strain>
    </source>
</reference>
<gene>
    <name evidence="1" type="ORF">RchiOBHm_Chr2g0089701</name>
</gene>
<comment type="caution">
    <text evidence="1">The sequence shown here is derived from an EMBL/GenBank/DDBJ whole genome shotgun (WGS) entry which is preliminary data.</text>
</comment>
<dbReference type="EMBL" id="PDCK01000040">
    <property type="protein sequence ID" value="PRQ46500.1"/>
    <property type="molecule type" value="Genomic_DNA"/>
</dbReference>
<sequence>MEQGKPCIRYISLVKASAMIGALYGCVRATKCPYLDSRSTTTMIAFLPSERGRP</sequence>
<evidence type="ECO:0000313" key="1">
    <source>
        <dbReference type="EMBL" id="PRQ46500.1"/>
    </source>
</evidence>